<proteinExistence type="predicted"/>
<dbReference type="Gene3D" id="3.40.50.360">
    <property type="match status" value="1"/>
</dbReference>
<dbReference type="RefSeq" id="WP_110667887.1">
    <property type="nucleotide sequence ID" value="NZ_PYBW01000030.1"/>
</dbReference>
<dbReference type="GO" id="GO:0070819">
    <property type="term" value="F:menaquinone-dependent protoporphyrinogen oxidase activity"/>
    <property type="evidence" value="ECO:0007669"/>
    <property type="project" value="TreeGrafter"/>
</dbReference>
<dbReference type="PANTHER" id="PTHR38030">
    <property type="entry name" value="PROTOPORPHYRINOGEN IX DEHYDROGENASE [MENAQUINONE]"/>
    <property type="match status" value="1"/>
</dbReference>
<accession>A0A2V4NZN2</accession>
<sequence>MKTKRILVAYGSKHGATAGIAEEIGKSLREDGFDTAVVPAGDVQDVTDFDAVVLGSSLYAGHWNRDALRCAHRNAEALSERPVWLFSSGPVDSSAEQHDIPPVPGAVKEMERLHARGHVTFGGSITAATPGWIARTLVRHGKAGDFRNPEHIQHWAHEIGAELREQDAAPMEGNGGR</sequence>
<dbReference type="PROSITE" id="PS50902">
    <property type="entry name" value="FLAVODOXIN_LIKE"/>
    <property type="match status" value="1"/>
</dbReference>
<dbReference type="InterPro" id="IPR026816">
    <property type="entry name" value="Flavodoxin_dom"/>
</dbReference>
<keyword evidence="3" id="KW-1185">Reference proteome</keyword>
<gene>
    <name evidence="2" type="ORF">C7C46_09830</name>
</gene>
<name>A0A2V4NZN2_9ACTN</name>
<dbReference type="InterPro" id="IPR008254">
    <property type="entry name" value="Flavodoxin/NO_synth"/>
</dbReference>
<dbReference type="SUPFAM" id="SSF52218">
    <property type="entry name" value="Flavoproteins"/>
    <property type="match status" value="1"/>
</dbReference>
<feature type="domain" description="Flavodoxin-like" evidence="1">
    <location>
        <begin position="6"/>
        <end position="160"/>
    </location>
</feature>
<reference evidence="2 3" key="1">
    <citation type="submission" date="2018-03" db="EMBL/GenBank/DDBJ databases">
        <title>Bioinformatic expansion and discovery of thiopeptide antibiotics.</title>
        <authorList>
            <person name="Schwalen C.J."/>
            <person name="Hudson G.A."/>
            <person name="Mitchell D.A."/>
        </authorList>
    </citation>
    <scope>NUCLEOTIDE SEQUENCE [LARGE SCALE GENOMIC DNA]</scope>
    <source>
        <strain evidence="2 3">ATCC 21389</strain>
    </source>
</reference>
<dbReference type="GO" id="GO:0006783">
    <property type="term" value="P:heme biosynthetic process"/>
    <property type="evidence" value="ECO:0007669"/>
    <property type="project" value="TreeGrafter"/>
</dbReference>
<dbReference type="Proteomes" id="UP000248039">
    <property type="component" value="Unassembled WGS sequence"/>
</dbReference>
<evidence type="ECO:0000313" key="3">
    <source>
        <dbReference type="Proteomes" id="UP000248039"/>
    </source>
</evidence>
<dbReference type="PANTHER" id="PTHR38030:SF2">
    <property type="entry name" value="PROTOPORPHYRINOGEN IX DEHYDROGENASE [QUINONE]"/>
    <property type="match status" value="1"/>
</dbReference>
<dbReference type="AlphaFoldDB" id="A0A2V4NZN2"/>
<dbReference type="InterPro" id="IPR052200">
    <property type="entry name" value="Protoporphyrinogen_IX_DH"/>
</dbReference>
<protein>
    <submittedName>
        <fullName evidence="2">Flavodoxin</fullName>
    </submittedName>
</protein>
<dbReference type="GO" id="GO:0010181">
    <property type="term" value="F:FMN binding"/>
    <property type="evidence" value="ECO:0007669"/>
    <property type="project" value="InterPro"/>
</dbReference>
<dbReference type="EMBL" id="PYBW01000030">
    <property type="protein sequence ID" value="PYC82649.1"/>
    <property type="molecule type" value="Genomic_DNA"/>
</dbReference>
<dbReference type="OrthoDB" id="129384at2"/>
<organism evidence="2 3">
    <name type="scientific">Streptomyces tateyamensis</name>
    <dbReference type="NCBI Taxonomy" id="565073"/>
    <lineage>
        <taxon>Bacteria</taxon>
        <taxon>Bacillati</taxon>
        <taxon>Actinomycetota</taxon>
        <taxon>Actinomycetes</taxon>
        <taxon>Kitasatosporales</taxon>
        <taxon>Streptomycetaceae</taxon>
        <taxon>Streptomyces</taxon>
    </lineage>
</organism>
<evidence type="ECO:0000313" key="2">
    <source>
        <dbReference type="EMBL" id="PYC82649.1"/>
    </source>
</evidence>
<comment type="caution">
    <text evidence="2">The sequence shown here is derived from an EMBL/GenBank/DDBJ whole genome shotgun (WGS) entry which is preliminary data.</text>
</comment>
<dbReference type="InterPro" id="IPR029039">
    <property type="entry name" value="Flavoprotein-like_sf"/>
</dbReference>
<dbReference type="Pfam" id="PF12724">
    <property type="entry name" value="Flavodoxin_5"/>
    <property type="match status" value="1"/>
</dbReference>
<evidence type="ECO:0000259" key="1">
    <source>
        <dbReference type="PROSITE" id="PS50902"/>
    </source>
</evidence>